<evidence type="ECO:0000256" key="10">
    <source>
        <dbReference type="SAM" id="Phobius"/>
    </source>
</evidence>
<evidence type="ECO:0000256" key="5">
    <source>
        <dbReference type="ARBA" id="ARBA00022692"/>
    </source>
</evidence>
<evidence type="ECO:0000256" key="8">
    <source>
        <dbReference type="ARBA" id="ARBA00023143"/>
    </source>
</evidence>
<dbReference type="EMBL" id="CP059066">
    <property type="protein sequence ID" value="QSQ09879.1"/>
    <property type="molecule type" value="Genomic_DNA"/>
</dbReference>
<dbReference type="GO" id="GO:0009431">
    <property type="term" value="C:bacterial-type flagellum basal body, MS ring"/>
    <property type="evidence" value="ECO:0007669"/>
    <property type="project" value="InterPro"/>
</dbReference>
<comment type="subcellular location">
    <subcellularLocation>
        <location evidence="1 9">Bacterial flagellum basal body</location>
    </subcellularLocation>
    <subcellularLocation>
        <location evidence="2">Cell membrane</location>
        <topology evidence="2">Multi-pass membrane protein</topology>
    </subcellularLocation>
</comment>
<keyword evidence="5 10" id="KW-0812">Transmembrane</keyword>
<feature type="domain" description="Flagellar M-ring C-terminal" evidence="12">
    <location>
        <begin position="267"/>
        <end position="415"/>
    </location>
</feature>
<keyword evidence="13" id="KW-0969">Cilium</keyword>
<evidence type="ECO:0000259" key="11">
    <source>
        <dbReference type="Pfam" id="PF01514"/>
    </source>
</evidence>
<keyword evidence="13" id="KW-0966">Cell projection</keyword>
<dbReference type="GO" id="GO:0071973">
    <property type="term" value="P:bacterial-type flagellum-dependent cell motility"/>
    <property type="evidence" value="ECO:0007669"/>
    <property type="project" value="InterPro"/>
</dbReference>
<dbReference type="Gene3D" id="3.30.300.30">
    <property type="match status" value="1"/>
</dbReference>
<reference evidence="13" key="1">
    <citation type="submission" date="2020-07" db="EMBL/GenBank/DDBJ databases">
        <title>Koleobacter methoxysyntrophicus gen. nov., sp. nov., a novel anaerobic bacterium isolated from deep subsurface oil field and proposal of Koleobacterales ord. nov. in the phylum Firmicutes.</title>
        <authorList>
            <person name="Sakamoto S."/>
            <person name="Tamaki H."/>
        </authorList>
    </citation>
    <scope>NUCLEOTIDE SEQUENCE</scope>
    <source>
        <strain evidence="13">NRmbB1</strain>
    </source>
</reference>
<dbReference type="GO" id="GO:0003774">
    <property type="term" value="F:cytoskeletal motor activity"/>
    <property type="evidence" value="ECO:0007669"/>
    <property type="project" value="InterPro"/>
</dbReference>
<proteinExistence type="inferred from homology"/>
<name>A0A8A0RQS3_9FIRM</name>
<dbReference type="InterPro" id="IPR045851">
    <property type="entry name" value="AMP-bd_C_sf"/>
</dbReference>
<feature type="domain" description="Flagellar M-ring N-terminal" evidence="11">
    <location>
        <begin position="54"/>
        <end position="231"/>
    </location>
</feature>
<evidence type="ECO:0000256" key="9">
    <source>
        <dbReference type="PIRNR" id="PIRNR004862"/>
    </source>
</evidence>
<dbReference type="InterPro" id="IPR013556">
    <property type="entry name" value="Flag_M-ring_C"/>
</dbReference>
<evidence type="ECO:0000256" key="4">
    <source>
        <dbReference type="ARBA" id="ARBA00022475"/>
    </source>
</evidence>
<dbReference type="GO" id="GO:0005886">
    <property type="term" value="C:plasma membrane"/>
    <property type="evidence" value="ECO:0007669"/>
    <property type="project" value="UniProtKB-SubCell"/>
</dbReference>
<feature type="transmembrane region" description="Helical" evidence="10">
    <location>
        <begin position="35"/>
        <end position="54"/>
    </location>
</feature>
<keyword evidence="13" id="KW-0282">Flagellum</keyword>
<dbReference type="PANTHER" id="PTHR30046">
    <property type="entry name" value="FLAGELLAR M-RING PROTEIN"/>
    <property type="match status" value="1"/>
</dbReference>
<dbReference type="PANTHER" id="PTHR30046:SF0">
    <property type="entry name" value="FLAGELLAR M-RING PROTEIN"/>
    <property type="match status" value="1"/>
</dbReference>
<keyword evidence="8 9" id="KW-0975">Bacterial flagellum</keyword>
<dbReference type="PIRSF" id="PIRSF004862">
    <property type="entry name" value="FliF"/>
    <property type="match status" value="1"/>
</dbReference>
<comment type="function">
    <text evidence="9">The M ring may be actively involved in energy transduction.</text>
</comment>
<dbReference type="Proteomes" id="UP000662904">
    <property type="component" value="Chromosome"/>
</dbReference>
<feature type="transmembrane region" description="Helical" evidence="10">
    <location>
        <begin position="437"/>
        <end position="456"/>
    </location>
</feature>
<evidence type="ECO:0000259" key="12">
    <source>
        <dbReference type="Pfam" id="PF08345"/>
    </source>
</evidence>
<gene>
    <name evidence="13" type="primary">fliF</name>
    <name evidence="13" type="ORF">H0A61_02260</name>
</gene>
<evidence type="ECO:0000256" key="6">
    <source>
        <dbReference type="ARBA" id="ARBA00022989"/>
    </source>
</evidence>
<keyword evidence="6 10" id="KW-1133">Transmembrane helix</keyword>
<dbReference type="Pfam" id="PF08345">
    <property type="entry name" value="YscJ_FliF_C"/>
    <property type="match status" value="1"/>
</dbReference>
<dbReference type="AlphaFoldDB" id="A0A8A0RQS3"/>
<protein>
    <recommendedName>
        <fullName evidence="9">Flagellar M-ring protein</fullName>
    </recommendedName>
</protein>
<evidence type="ECO:0000313" key="13">
    <source>
        <dbReference type="EMBL" id="QSQ09879.1"/>
    </source>
</evidence>
<evidence type="ECO:0000256" key="7">
    <source>
        <dbReference type="ARBA" id="ARBA00023136"/>
    </source>
</evidence>
<evidence type="ECO:0000256" key="2">
    <source>
        <dbReference type="ARBA" id="ARBA00004651"/>
    </source>
</evidence>
<keyword evidence="7 10" id="KW-0472">Membrane</keyword>
<dbReference type="KEGG" id="kme:H0A61_02260"/>
<accession>A0A8A0RQS3</accession>
<evidence type="ECO:0000256" key="3">
    <source>
        <dbReference type="ARBA" id="ARBA00007971"/>
    </source>
</evidence>
<dbReference type="Pfam" id="PF01514">
    <property type="entry name" value="YscJ_FliF"/>
    <property type="match status" value="1"/>
</dbReference>
<dbReference type="PRINTS" id="PR01009">
    <property type="entry name" value="FLGMRINGFLIF"/>
</dbReference>
<keyword evidence="4" id="KW-1003">Cell membrane</keyword>
<comment type="similarity">
    <text evidence="3 9">Belongs to the FliF family.</text>
</comment>
<dbReference type="InterPro" id="IPR006182">
    <property type="entry name" value="FliF_N_dom"/>
</dbReference>
<dbReference type="InterPro" id="IPR043427">
    <property type="entry name" value="YscJ/FliF"/>
</dbReference>
<dbReference type="InterPro" id="IPR000067">
    <property type="entry name" value="FlgMring_FliF"/>
</dbReference>
<keyword evidence="14" id="KW-1185">Reference proteome</keyword>
<sequence>MSSEWGGLMAEFLSKLLQQFNNFWTKTTPLQKIKIGIIVIAALASIILLVIFTSQPEYVPLFTNLNLNDAGEIIAKLEELKIPYKISNEGTSVLVPIKDVYKTRMQLANEGLPRGGIVGFSEILEKTKLGTTDWERQIQYNHALQGELTRTIKEISAVQDARVHIVIPKKSLFADPQKKDIATAAIFLKLKPTMRLSQEQVKGIIHLVSNSVEGLTPENVTVIDVNGRILSSEITDSQLADSQLVKNQLDLQMTFQQNLENSVQTLLEQVFGPGNVVVRATAQMNFDKKVVEKNLFEPVVNEEGIIRSIQELEEYFKGSGGQPGGVPGVDSNITYQEIQEETSEYEKRDVIKNYEINEIRENLVVSPGSVEKLSIAVVINKELSDEDKQKISQLVSSTIGANPERDSITIEGMSFDVSLQEEINKQMELQKEQRQLLLKRALIIGAGFLALLMILYNRWAAARRRKEQEALLAPSEIASEAAIDLGEEKNQSLKDIERLVKKKPENVAQLLRTWLTED</sequence>
<dbReference type="NCBIfam" id="TIGR00206">
    <property type="entry name" value="fliF"/>
    <property type="match status" value="1"/>
</dbReference>
<evidence type="ECO:0000256" key="1">
    <source>
        <dbReference type="ARBA" id="ARBA00004117"/>
    </source>
</evidence>
<organism evidence="13 14">
    <name type="scientific">Koleobacter methoxysyntrophicus</name>
    <dbReference type="NCBI Taxonomy" id="2751313"/>
    <lineage>
        <taxon>Bacteria</taxon>
        <taxon>Bacillati</taxon>
        <taxon>Bacillota</taxon>
        <taxon>Clostridia</taxon>
        <taxon>Koleobacterales</taxon>
        <taxon>Koleobacteraceae</taxon>
        <taxon>Koleobacter</taxon>
    </lineage>
</organism>
<evidence type="ECO:0000313" key="14">
    <source>
        <dbReference type="Proteomes" id="UP000662904"/>
    </source>
</evidence>